<dbReference type="CDD" id="cd01408">
    <property type="entry name" value="SIRT1"/>
    <property type="match status" value="1"/>
</dbReference>
<keyword evidence="9" id="KW-0539">Nucleus</keyword>
<feature type="binding site" evidence="10">
    <location>
        <position position="290"/>
    </location>
    <ligand>
        <name>Zn(2+)</name>
        <dbReference type="ChEBI" id="CHEBI:29105"/>
    </ligand>
</feature>
<evidence type="ECO:0000256" key="9">
    <source>
        <dbReference type="ARBA" id="ARBA00023242"/>
    </source>
</evidence>
<dbReference type="SUPFAM" id="SSF52467">
    <property type="entry name" value="DHS-like NAD/FAD-binding domain"/>
    <property type="match status" value="1"/>
</dbReference>
<dbReference type="InterPro" id="IPR026590">
    <property type="entry name" value="Ssirtuin_cat_dom"/>
</dbReference>
<feature type="active site" description="Proton acceptor" evidence="10">
    <location>
        <position position="282"/>
    </location>
</feature>
<dbReference type="GO" id="GO:0005654">
    <property type="term" value="C:nucleoplasm"/>
    <property type="evidence" value="ECO:0007669"/>
    <property type="project" value="TreeGrafter"/>
</dbReference>
<feature type="compositionally biased region" description="Polar residues" evidence="11">
    <location>
        <begin position="31"/>
        <end position="40"/>
    </location>
</feature>
<evidence type="ECO:0000256" key="2">
    <source>
        <dbReference type="ARBA" id="ARBA00004123"/>
    </source>
</evidence>
<comment type="similarity">
    <text evidence="3">Belongs to the sirtuin family. Class I subfamily.</text>
</comment>
<protein>
    <recommendedName>
        <fullName evidence="4">protein acetyllysine N-acetyltransferase</fullName>
        <ecNumber evidence="4">2.3.1.286</ecNumber>
    </recommendedName>
</protein>
<dbReference type="GO" id="GO:0033553">
    <property type="term" value="C:rDNA heterochromatin"/>
    <property type="evidence" value="ECO:0007669"/>
    <property type="project" value="TreeGrafter"/>
</dbReference>
<dbReference type="AlphaFoldDB" id="K1RHF7"/>
<dbReference type="Gene3D" id="3.40.50.1220">
    <property type="entry name" value="TPP-binding domain"/>
    <property type="match status" value="1"/>
</dbReference>
<feature type="domain" description="Deacetylase sirtuin-type" evidence="12">
    <location>
        <begin position="155"/>
        <end position="415"/>
    </location>
</feature>
<feature type="region of interest" description="Disordered" evidence="11">
    <location>
        <begin position="704"/>
        <end position="728"/>
    </location>
</feature>
<keyword evidence="8" id="KW-0520">NAD</keyword>
<evidence type="ECO:0000256" key="8">
    <source>
        <dbReference type="ARBA" id="ARBA00023027"/>
    </source>
</evidence>
<evidence type="ECO:0000256" key="3">
    <source>
        <dbReference type="ARBA" id="ARBA00006924"/>
    </source>
</evidence>
<sequence>MAEDVKDDVTEIPTKRQKLDKDDDDYGIKQECTSSNNSATDKLVLSEDVPSTSSDNGPHAENKLSLGPQQLPDPGDNMDDDSDSDMSDISGLSETVWKTTPGAMAWVHRQMMLGQNPRDILRDLISKDADIDDLDDYAIWEIIIRLLSEPPKRDRLEEYHTLDHAINLIKSCKKIVVLTGAGVSVSCGIPDFRSRDGIYARLAVDFPNLPDPQAMFDINFFSKDQRPFFKFAKEIYPGQFEPSRSHKFIRLLETHEKLLRNYTQNIDTLEQVAGIERVIQCHGSFATATCMACKHKVTADAVREDIFNQVIPKCTVCPEGTEMAIMKPDIVFFGESLPEEFHQQMAEDKQDCDLLIVIGSSLKVRPVALIPNSLPQNVPQILINREPLQHLNFDIELLGDCDVIISELCKRLKDGFQVLADSSPAMHEISRDQLRTPSPVPFPQKNPLESSEEDKVDSQEVPVVRAGHLSSVNDTEGQLETEKSSPSEGDKNKQDDAGKITNSENIENLACTDGLNSNSAASQCLESNAVQPPLENPLDEAMPCDSTTEELRSMWQPERVSLAKYLEDGQYVHLPPNRYAFPGAEIYTDGESEEEEEHFRNSISMSSSSSCSSLNSHGNLEQSDEENKSLGKQESNEEPINASGKDSDDMSSDVRISSTDCGNSKHQDSRTSPTVGLNASSCHLDAEQTVVSQSCVGQTSKDVKLDIPSAQQPKDEDVALPDSSNSSM</sequence>
<dbReference type="KEGG" id="crg:105339186"/>
<dbReference type="GO" id="GO:0003714">
    <property type="term" value="F:transcription corepressor activity"/>
    <property type="evidence" value="ECO:0007669"/>
    <property type="project" value="TreeGrafter"/>
</dbReference>
<comment type="cofactor">
    <cofactor evidence="1">
        <name>Zn(2+)</name>
        <dbReference type="ChEBI" id="CHEBI:29105"/>
    </cofactor>
</comment>
<dbReference type="InterPro" id="IPR029035">
    <property type="entry name" value="DHS-like_NAD/FAD-binding_dom"/>
</dbReference>
<dbReference type="InParanoid" id="K1RHF7"/>
<dbReference type="GO" id="GO:0070403">
    <property type="term" value="F:NAD+ binding"/>
    <property type="evidence" value="ECO:0007669"/>
    <property type="project" value="InterPro"/>
</dbReference>
<feature type="region of interest" description="Disordered" evidence="11">
    <location>
        <begin position="1"/>
        <end position="89"/>
    </location>
</feature>
<feature type="compositionally biased region" description="Acidic residues" evidence="11">
    <location>
        <begin position="76"/>
        <end position="86"/>
    </location>
</feature>
<evidence type="ECO:0000313" key="13">
    <source>
        <dbReference type="EMBL" id="EKC43214.1"/>
    </source>
</evidence>
<dbReference type="GO" id="GO:0046872">
    <property type="term" value="F:metal ion binding"/>
    <property type="evidence" value="ECO:0007669"/>
    <property type="project" value="UniProtKB-KW"/>
</dbReference>
<evidence type="ECO:0000259" key="12">
    <source>
        <dbReference type="PROSITE" id="PS50305"/>
    </source>
</evidence>
<dbReference type="FunFam" id="3.30.1600.10:FF:000013">
    <property type="entry name" value="NAD-dependent protein deacetylase sirtuin-1"/>
    <property type="match status" value="1"/>
</dbReference>
<gene>
    <name evidence="13" type="ORF">CGI_10027312</name>
</gene>
<dbReference type="EC" id="2.3.1.286" evidence="4"/>
<feature type="region of interest" description="Disordered" evidence="11">
    <location>
        <begin position="589"/>
        <end position="678"/>
    </location>
</feature>
<dbReference type="InterPro" id="IPR026591">
    <property type="entry name" value="Sirtuin_cat_small_dom_sf"/>
</dbReference>
<feature type="binding site" evidence="10">
    <location>
        <position position="293"/>
    </location>
    <ligand>
        <name>Zn(2+)</name>
        <dbReference type="ChEBI" id="CHEBI:29105"/>
    </ligand>
</feature>
<name>K1RHF7_MAGGI</name>
<feature type="binding site" evidence="10">
    <location>
        <position position="314"/>
    </location>
    <ligand>
        <name>Zn(2+)</name>
        <dbReference type="ChEBI" id="CHEBI:29105"/>
    </ligand>
</feature>
<dbReference type="HOGENOM" id="CLU_016587_1_0_1"/>
<dbReference type="PANTHER" id="PTHR11085:SF9">
    <property type="entry name" value="NAD-DEPENDENT PROTEIN DEACETYLASE SIRTUIN-1"/>
    <property type="match status" value="1"/>
</dbReference>
<feature type="compositionally biased region" description="Basic and acidic residues" evidence="11">
    <location>
        <begin position="7"/>
        <end position="21"/>
    </location>
</feature>
<feature type="compositionally biased region" description="Basic and acidic residues" evidence="11">
    <location>
        <begin position="480"/>
        <end position="498"/>
    </location>
</feature>
<evidence type="ECO:0000256" key="10">
    <source>
        <dbReference type="PROSITE-ProRule" id="PRU00236"/>
    </source>
</evidence>
<evidence type="ECO:0000256" key="1">
    <source>
        <dbReference type="ARBA" id="ARBA00001947"/>
    </source>
</evidence>
<feature type="binding site" evidence="10">
    <location>
        <position position="317"/>
    </location>
    <ligand>
        <name>Zn(2+)</name>
        <dbReference type="ChEBI" id="CHEBI:29105"/>
    </ligand>
</feature>
<dbReference type="PANTHER" id="PTHR11085">
    <property type="entry name" value="NAD-DEPENDENT PROTEIN DEACYLASE SIRTUIN-5, MITOCHONDRIAL-RELATED"/>
    <property type="match status" value="1"/>
</dbReference>
<evidence type="ECO:0000256" key="11">
    <source>
        <dbReference type="SAM" id="MobiDB-lite"/>
    </source>
</evidence>
<evidence type="ECO:0000256" key="6">
    <source>
        <dbReference type="ARBA" id="ARBA00022723"/>
    </source>
</evidence>
<organism evidence="13">
    <name type="scientific">Magallana gigas</name>
    <name type="common">Pacific oyster</name>
    <name type="synonym">Crassostrea gigas</name>
    <dbReference type="NCBI Taxonomy" id="29159"/>
    <lineage>
        <taxon>Eukaryota</taxon>
        <taxon>Metazoa</taxon>
        <taxon>Spiralia</taxon>
        <taxon>Lophotrochozoa</taxon>
        <taxon>Mollusca</taxon>
        <taxon>Bivalvia</taxon>
        <taxon>Autobranchia</taxon>
        <taxon>Pteriomorphia</taxon>
        <taxon>Ostreida</taxon>
        <taxon>Ostreoidea</taxon>
        <taxon>Ostreidae</taxon>
        <taxon>Magallana</taxon>
    </lineage>
</organism>
<dbReference type="GO" id="GO:0017136">
    <property type="term" value="F:histone deacetylase activity, NAD-dependent"/>
    <property type="evidence" value="ECO:0007669"/>
    <property type="project" value="TreeGrafter"/>
</dbReference>
<dbReference type="InterPro" id="IPR050134">
    <property type="entry name" value="NAD-dep_sirtuin_deacylases"/>
</dbReference>
<dbReference type="Pfam" id="PF02146">
    <property type="entry name" value="SIR2"/>
    <property type="match status" value="1"/>
</dbReference>
<keyword evidence="7 10" id="KW-0862">Zinc</keyword>
<dbReference type="GO" id="GO:0002039">
    <property type="term" value="F:p53 binding"/>
    <property type="evidence" value="ECO:0007669"/>
    <property type="project" value="TreeGrafter"/>
</dbReference>
<feature type="compositionally biased region" description="Low complexity" evidence="11">
    <location>
        <begin position="602"/>
        <end position="616"/>
    </location>
</feature>
<reference evidence="13" key="1">
    <citation type="journal article" date="2012" name="Nature">
        <title>The oyster genome reveals stress adaptation and complexity of shell formation.</title>
        <authorList>
            <person name="Zhang G."/>
            <person name="Fang X."/>
            <person name="Guo X."/>
            <person name="Li L."/>
            <person name="Luo R."/>
            <person name="Xu F."/>
            <person name="Yang P."/>
            <person name="Zhang L."/>
            <person name="Wang X."/>
            <person name="Qi H."/>
            <person name="Xiong Z."/>
            <person name="Que H."/>
            <person name="Xie Y."/>
            <person name="Holland P.W."/>
            <person name="Paps J."/>
            <person name="Zhu Y."/>
            <person name="Wu F."/>
            <person name="Chen Y."/>
            <person name="Wang J."/>
            <person name="Peng C."/>
            <person name="Meng J."/>
            <person name="Yang L."/>
            <person name="Liu J."/>
            <person name="Wen B."/>
            <person name="Zhang N."/>
            <person name="Huang Z."/>
            <person name="Zhu Q."/>
            <person name="Feng Y."/>
            <person name="Mount A."/>
            <person name="Hedgecock D."/>
            <person name="Xu Z."/>
            <person name="Liu Y."/>
            <person name="Domazet-Loso T."/>
            <person name="Du Y."/>
            <person name="Sun X."/>
            <person name="Zhang S."/>
            <person name="Liu B."/>
            <person name="Cheng P."/>
            <person name="Jiang X."/>
            <person name="Li J."/>
            <person name="Fan D."/>
            <person name="Wang W."/>
            <person name="Fu W."/>
            <person name="Wang T."/>
            <person name="Wang B."/>
            <person name="Zhang J."/>
            <person name="Peng Z."/>
            <person name="Li Y."/>
            <person name="Li N."/>
            <person name="Wang J."/>
            <person name="Chen M."/>
            <person name="He Y."/>
            <person name="Tan F."/>
            <person name="Song X."/>
            <person name="Zheng Q."/>
            <person name="Huang R."/>
            <person name="Yang H."/>
            <person name="Du X."/>
            <person name="Chen L."/>
            <person name="Yang M."/>
            <person name="Gaffney P.M."/>
            <person name="Wang S."/>
            <person name="Luo L."/>
            <person name="She Z."/>
            <person name="Ming Y."/>
            <person name="Huang W."/>
            <person name="Zhang S."/>
            <person name="Huang B."/>
            <person name="Zhang Y."/>
            <person name="Qu T."/>
            <person name="Ni P."/>
            <person name="Miao G."/>
            <person name="Wang J."/>
            <person name="Wang Q."/>
            <person name="Steinberg C.E."/>
            <person name="Wang H."/>
            <person name="Li N."/>
            <person name="Qian L."/>
            <person name="Zhang G."/>
            <person name="Li Y."/>
            <person name="Yang H."/>
            <person name="Liu X."/>
            <person name="Wang J."/>
            <person name="Yin Y."/>
            <person name="Wang J."/>
        </authorList>
    </citation>
    <scope>NUCLEOTIDE SEQUENCE [LARGE SCALE GENOMIC DNA]</scope>
    <source>
        <strain evidence="13">05x7-T-G4-1.051#20</strain>
    </source>
</reference>
<keyword evidence="5" id="KW-0808">Transferase</keyword>
<feature type="compositionally biased region" description="Basic and acidic residues" evidence="11">
    <location>
        <begin position="625"/>
        <end position="635"/>
    </location>
</feature>
<dbReference type="PROSITE" id="PS50305">
    <property type="entry name" value="SIRTUIN"/>
    <property type="match status" value="1"/>
</dbReference>
<evidence type="ECO:0000256" key="4">
    <source>
        <dbReference type="ARBA" id="ARBA00012928"/>
    </source>
</evidence>
<accession>K1RHF7</accession>
<dbReference type="GO" id="GO:0005637">
    <property type="term" value="C:nuclear inner membrane"/>
    <property type="evidence" value="ECO:0007669"/>
    <property type="project" value="TreeGrafter"/>
</dbReference>
<keyword evidence="6 10" id="KW-0479">Metal-binding</keyword>
<comment type="subcellular location">
    <subcellularLocation>
        <location evidence="2">Nucleus</location>
    </subcellularLocation>
</comment>
<dbReference type="OrthoDB" id="424302at2759"/>
<feature type="region of interest" description="Disordered" evidence="11">
    <location>
        <begin position="428"/>
        <end position="498"/>
    </location>
</feature>
<dbReference type="InterPro" id="IPR003000">
    <property type="entry name" value="Sirtuin"/>
</dbReference>
<proteinExistence type="inferred from homology"/>
<evidence type="ECO:0000256" key="5">
    <source>
        <dbReference type="ARBA" id="ARBA00022679"/>
    </source>
</evidence>
<evidence type="ECO:0000256" key="7">
    <source>
        <dbReference type="ARBA" id="ARBA00022833"/>
    </source>
</evidence>
<dbReference type="EMBL" id="JH817465">
    <property type="protein sequence ID" value="EKC43214.1"/>
    <property type="molecule type" value="Genomic_DNA"/>
</dbReference>
<dbReference type="Gene3D" id="3.30.1600.10">
    <property type="entry name" value="SIR2/SIRT2 'Small Domain"/>
    <property type="match status" value="1"/>
</dbReference>